<sequence length="190" mass="20261">MSGWPDPYVAPGYPQTYVYLPPVHRSSTAHLVVAWLGAVLTAGYLLPWAIGATRNRTNCVATALVNVFLGWTLIGWVVALVMACGSEPQQPVVVRTVPAPYVPPAQPPYPLYPAHPSPGHPPGLHQPVLHQPGLHQPGPGYGSALTPALPAPASMPVRPGAAEVTMPLPAYPDHRADQDDRAAGDRRHLR</sequence>
<feature type="compositionally biased region" description="Low complexity" evidence="1">
    <location>
        <begin position="143"/>
        <end position="156"/>
    </location>
</feature>
<evidence type="ECO:0000313" key="3">
    <source>
        <dbReference type="EMBL" id="GAA3608028.1"/>
    </source>
</evidence>
<evidence type="ECO:0000256" key="1">
    <source>
        <dbReference type="SAM" id="MobiDB-lite"/>
    </source>
</evidence>
<dbReference type="InterPro" id="IPR016410">
    <property type="entry name" value="Phage_imm"/>
</dbReference>
<feature type="compositionally biased region" description="Pro residues" evidence="1">
    <location>
        <begin position="110"/>
        <end position="121"/>
    </location>
</feature>
<proteinExistence type="predicted"/>
<protein>
    <recommendedName>
        <fullName evidence="5">Superinfection immunity protein</fullName>
    </recommendedName>
</protein>
<name>A0ABP6ZHN6_9ACTN</name>
<dbReference type="RefSeq" id="WP_344801719.1">
    <property type="nucleotide sequence ID" value="NZ_BAABAB010000005.1"/>
</dbReference>
<keyword evidence="4" id="KW-1185">Reference proteome</keyword>
<dbReference type="EMBL" id="BAABAB010000005">
    <property type="protein sequence ID" value="GAA3608028.1"/>
    <property type="molecule type" value="Genomic_DNA"/>
</dbReference>
<evidence type="ECO:0008006" key="5">
    <source>
        <dbReference type="Google" id="ProtNLM"/>
    </source>
</evidence>
<keyword evidence="2" id="KW-0472">Membrane</keyword>
<feature type="region of interest" description="Disordered" evidence="1">
    <location>
        <begin position="110"/>
        <end position="190"/>
    </location>
</feature>
<reference evidence="4" key="1">
    <citation type="journal article" date="2019" name="Int. J. Syst. Evol. Microbiol.">
        <title>The Global Catalogue of Microorganisms (GCM) 10K type strain sequencing project: providing services to taxonomists for standard genome sequencing and annotation.</title>
        <authorList>
            <consortium name="The Broad Institute Genomics Platform"/>
            <consortium name="The Broad Institute Genome Sequencing Center for Infectious Disease"/>
            <person name="Wu L."/>
            <person name="Ma J."/>
        </authorList>
    </citation>
    <scope>NUCLEOTIDE SEQUENCE [LARGE SCALE GENOMIC DNA]</scope>
    <source>
        <strain evidence="4">JCM 16929</strain>
    </source>
</reference>
<feature type="transmembrane region" description="Helical" evidence="2">
    <location>
        <begin position="63"/>
        <end position="83"/>
    </location>
</feature>
<gene>
    <name evidence="3" type="ORF">GCM10022236_07260</name>
</gene>
<dbReference type="Pfam" id="PF14373">
    <property type="entry name" value="Imm_superinfect"/>
    <property type="match status" value="1"/>
</dbReference>
<feature type="transmembrane region" description="Helical" evidence="2">
    <location>
        <begin position="29"/>
        <end position="51"/>
    </location>
</feature>
<organism evidence="3 4">
    <name type="scientific">Microlunatus ginsengisoli</name>
    <dbReference type="NCBI Taxonomy" id="363863"/>
    <lineage>
        <taxon>Bacteria</taxon>
        <taxon>Bacillati</taxon>
        <taxon>Actinomycetota</taxon>
        <taxon>Actinomycetes</taxon>
        <taxon>Propionibacteriales</taxon>
        <taxon>Propionibacteriaceae</taxon>
        <taxon>Microlunatus</taxon>
    </lineage>
</organism>
<accession>A0ABP6ZHN6</accession>
<feature type="compositionally biased region" description="Basic and acidic residues" evidence="1">
    <location>
        <begin position="172"/>
        <end position="190"/>
    </location>
</feature>
<keyword evidence="2" id="KW-1133">Transmembrane helix</keyword>
<comment type="caution">
    <text evidence="3">The sequence shown here is derived from an EMBL/GenBank/DDBJ whole genome shotgun (WGS) entry which is preliminary data.</text>
</comment>
<evidence type="ECO:0000256" key="2">
    <source>
        <dbReference type="SAM" id="Phobius"/>
    </source>
</evidence>
<keyword evidence="2" id="KW-0812">Transmembrane</keyword>
<evidence type="ECO:0000313" key="4">
    <source>
        <dbReference type="Proteomes" id="UP001501490"/>
    </source>
</evidence>
<dbReference type="Proteomes" id="UP001501490">
    <property type="component" value="Unassembled WGS sequence"/>
</dbReference>